<dbReference type="InterPro" id="IPR027417">
    <property type="entry name" value="P-loop_NTPase"/>
</dbReference>
<evidence type="ECO:0000313" key="4">
    <source>
        <dbReference type="Proteomes" id="UP000801492"/>
    </source>
</evidence>
<feature type="compositionally biased region" description="Polar residues" evidence="1">
    <location>
        <begin position="111"/>
        <end position="139"/>
    </location>
</feature>
<dbReference type="GO" id="GO:0005657">
    <property type="term" value="C:replication fork"/>
    <property type="evidence" value="ECO:0007669"/>
    <property type="project" value="TreeGrafter"/>
</dbReference>
<dbReference type="PANTHER" id="PTHR23274">
    <property type="entry name" value="DNA HELICASE-RELATED"/>
    <property type="match status" value="1"/>
</dbReference>
<keyword evidence="4" id="KW-1185">Reference proteome</keyword>
<dbReference type="Proteomes" id="UP000801492">
    <property type="component" value="Unassembled WGS sequence"/>
</dbReference>
<dbReference type="OrthoDB" id="272985at2759"/>
<name>A0A8K0DFC5_IGNLU</name>
<accession>A0A8K0DFC5</accession>
<evidence type="ECO:0000256" key="1">
    <source>
        <dbReference type="SAM" id="MobiDB-lite"/>
    </source>
</evidence>
<comment type="caution">
    <text evidence="3">The sequence shown here is derived from an EMBL/GenBank/DDBJ whole genome shotgun (WGS) entry which is preliminary data.</text>
</comment>
<sequence>MWDSTIGGEEAYPNTAYFATDNEWMTKTAFLSYDGHASHIGVASIESALANDVVILKLLSRTSHILQSLNVARHRQHLEAPLNESVQNNELFTAETVLTLITDETNQPLTAAETAHTSPKPSSSAPKLGQNDESPGKTFSNKKHQYSDNEGEDELIEKQLATMSSGESETEEFNEDFIKMKIPNEEDMYERAILAATNKDVNDLNIKIQSQINGQIHSFKSIDSIIDPNEVVNYPTEFLNSLDLPGLPPHYLQLKVGLVIIMLRNLNQPKLCNGTRLAVKEIMNNLIEATIIIGKFKGEDVLIPRIPLMPTDFAIQFKRVQFPVRLAFAMSINKSQGQSLEIRTYSILRTQENLIMENGRAVLYSNSDKNEWTSLTPRGIHLVEIEDTKSLRASINSPTFKYFIGMVLRTSFELFKRVDAIDHFNLVVFRRPVLVSIIKTKKAGGTGNGPESTQDYVEKLSIDVVGKHIAYLLCEVLGVSNQGLCGMVTVGEICFRRCIPKNRQQLKQQAATGEPAESPNKEYKWEEYVSQEPENSYELDGTISEEEIVLAASQLGTNKTIGTDAIPAEIVQVMANTQSHYLSQLLHIQMANNIFPIKWKDLRLHLIEEPVKQAHPVWKDKESKLNLARGDSASARGKAQSTPWKK</sequence>
<evidence type="ECO:0000313" key="3">
    <source>
        <dbReference type="EMBL" id="KAF2903154.1"/>
    </source>
</evidence>
<feature type="domain" description="DNA helicase Pif1-like 2B" evidence="2">
    <location>
        <begin position="237"/>
        <end position="280"/>
    </location>
</feature>
<protein>
    <recommendedName>
        <fullName evidence="2">DNA helicase Pif1-like 2B domain-containing protein</fullName>
    </recommendedName>
</protein>
<organism evidence="3 4">
    <name type="scientific">Ignelater luminosus</name>
    <name type="common">Cucubano</name>
    <name type="synonym">Pyrophorus luminosus</name>
    <dbReference type="NCBI Taxonomy" id="2038154"/>
    <lineage>
        <taxon>Eukaryota</taxon>
        <taxon>Metazoa</taxon>
        <taxon>Ecdysozoa</taxon>
        <taxon>Arthropoda</taxon>
        <taxon>Hexapoda</taxon>
        <taxon>Insecta</taxon>
        <taxon>Pterygota</taxon>
        <taxon>Neoptera</taxon>
        <taxon>Endopterygota</taxon>
        <taxon>Coleoptera</taxon>
        <taxon>Polyphaga</taxon>
        <taxon>Elateriformia</taxon>
        <taxon>Elateroidea</taxon>
        <taxon>Elateridae</taxon>
        <taxon>Agrypninae</taxon>
        <taxon>Pyrophorini</taxon>
        <taxon>Ignelater</taxon>
    </lineage>
</organism>
<dbReference type="Pfam" id="PF21530">
    <property type="entry name" value="Pif1_2B_dom"/>
    <property type="match status" value="1"/>
</dbReference>
<reference evidence="3" key="1">
    <citation type="submission" date="2019-08" db="EMBL/GenBank/DDBJ databases">
        <title>The genome of the North American firefly Photinus pyralis.</title>
        <authorList>
            <consortium name="Photinus pyralis genome working group"/>
            <person name="Fallon T.R."/>
            <person name="Sander Lower S.E."/>
            <person name="Weng J.-K."/>
        </authorList>
    </citation>
    <scope>NUCLEOTIDE SEQUENCE</scope>
    <source>
        <strain evidence="3">TRF0915ILg1</strain>
        <tissue evidence="3">Whole body</tissue>
    </source>
</reference>
<evidence type="ECO:0000259" key="2">
    <source>
        <dbReference type="Pfam" id="PF21530"/>
    </source>
</evidence>
<dbReference type="GO" id="GO:0006260">
    <property type="term" value="P:DNA replication"/>
    <property type="evidence" value="ECO:0007669"/>
    <property type="project" value="TreeGrafter"/>
</dbReference>
<dbReference type="PANTHER" id="PTHR23274:SF48">
    <property type="entry name" value="ATP-DEPENDENT DNA HELICASE"/>
    <property type="match status" value="1"/>
</dbReference>
<dbReference type="AlphaFoldDB" id="A0A8K0DFC5"/>
<proteinExistence type="predicted"/>
<dbReference type="InterPro" id="IPR049163">
    <property type="entry name" value="Pif1-like_2B_dom"/>
</dbReference>
<dbReference type="SUPFAM" id="SSF52540">
    <property type="entry name" value="P-loop containing nucleoside triphosphate hydrolases"/>
    <property type="match status" value="1"/>
</dbReference>
<feature type="region of interest" description="Disordered" evidence="1">
    <location>
        <begin position="618"/>
        <end position="646"/>
    </location>
</feature>
<feature type="region of interest" description="Disordered" evidence="1">
    <location>
        <begin position="111"/>
        <end position="152"/>
    </location>
</feature>
<gene>
    <name evidence="3" type="ORF">ILUMI_03031</name>
</gene>
<dbReference type="EMBL" id="VTPC01001094">
    <property type="protein sequence ID" value="KAF2903154.1"/>
    <property type="molecule type" value="Genomic_DNA"/>
</dbReference>